<evidence type="ECO:0000256" key="1">
    <source>
        <dbReference type="ARBA" id="ARBA00022741"/>
    </source>
</evidence>
<dbReference type="CDD" id="cd00154">
    <property type="entry name" value="Rab"/>
    <property type="match status" value="1"/>
</dbReference>
<accession>A0ABX1LNR5</accession>
<keyword evidence="1" id="KW-0547">Nucleotide-binding</keyword>
<dbReference type="Gene3D" id="3.40.50.300">
    <property type="entry name" value="P-loop containing nucleotide triphosphate hydrolases"/>
    <property type="match status" value="1"/>
</dbReference>
<comment type="caution">
    <text evidence="3">The sequence shown here is derived from an EMBL/GenBank/DDBJ whole genome shotgun (WGS) entry which is preliminary data.</text>
</comment>
<evidence type="ECO:0000313" key="3">
    <source>
        <dbReference type="EMBL" id="NMF56666.1"/>
    </source>
</evidence>
<dbReference type="SMART" id="SM00174">
    <property type="entry name" value="RHO"/>
    <property type="match status" value="1"/>
</dbReference>
<dbReference type="Proteomes" id="UP000738376">
    <property type="component" value="Unassembled WGS sequence"/>
</dbReference>
<dbReference type="InterPro" id="IPR027417">
    <property type="entry name" value="P-loop_NTPase"/>
</dbReference>
<proteinExistence type="predicted"/>
<dbReference type="PROSITE" id="PS51419">
    <property type="entry name" value="RAB"/>
    <property type="match status" value="1"/>
</dbReference>
<dbReference type="InterPro" id="IPR005225">
    <property type="entry name" value="Small_GTP-bd"/>
</dbReference>
<dbReference type="NCBIfam" id="TIGR00231">
    <property type="entry name" value="small_GTP"/>
    <property type="match status" value="1"/>
</dbReference>
<dbReference type="SMART" id="SM00175">
    <property type="entry name" value="RAB"/>
    <property type="match status" value="1"/>
</dbReference>
<keyword evidence="4" id="KW-1185">Reference proteome</keyword>
<dbReference type="EMBL" id="JAAVJL010000001">
    <property type="protein sequence ID" value="NMF56666.1"/>
    <property type="molecule type" value="Genomic_DNA"/>
</dbReference>
<keyword evidence="2" id="KW-0342">GTP-binding</keyword>
<sequence>MHSSPKVISQKMCLVGDFGVGKTSLIRQFVDRQFSDKYLSTVGVKISRKLVSISDSVVNTTNTSSEELKQLQLIIWDIEGSTRFKGITPSYLQGAKGALIVGDVTRQTSMQNLEAHVQLFRSINPRSQVIIALNKVDLITAHERDTLFQSLLMEFAKLKISVYVTSAKTGEGVDEIFQTLAHQILMLE</sequence>
<dbReference type="SMART" id="SM00173">
    <property type="entry name" value="RAS"/>
    <property type="match status" value="1"/>
</dbReference>
<evidence type="ECO:0000313" key="4">
    <source>
        <dbReference type="Proteomes" id="UP000738376"/>
    </source>
</evidence>
<gene>
    <name evidence="3" type="ORF">HC246_01125</name>
</gene>
<dbReference type="SUPFAM" id="SSF52540">
    <property type="entry name" value="P-loop containing nucleoside triphosphate hydrolases"/>
    <property type="match status" value="1"/>
</dbReference>
<evidence type="ECO:0000256" key="2">
    <source>
        <dbReference type="ARBA" id="ARBA00023134"/>
    </source>
</evidence>
<dbReference type="InterPro" id="IPR001806">
    <property type="entry name" value="Small_GTPase"/>
</dbReference>
<dbReference type="RefSeq" id="WP_169361786.1">
    <property type="nucleotide sequence ID" value="NZ_JAAVJL010000001.1"/>
</dbReference>
<name>A0ABX1LNR5_9CYAN</name>
<dbReference type="Pfam" id="PF00071">
    <property type="entry name" value="Ras"/>
    <property type="match status" value="1"/>
</dbReference>
<dbReference type="PRINTS" id="PR00449">
    <property type="entry name" value="RASTRNSFRMNG"/>
</dbReference>
<dbReference type="PANTHER" id="PTHR47978">
    <property type="match status" value="1"/>
</dbReference>
<reference evidence="3 4" key="1">
    <citation type="submission" date="2020-03" db="EMBL/GenBank/DDBJ databases">
        <title>Draft Genome Sequence of 2-Methylisoborneol Producing Pseudanabaena yagii Strain GIHE-NHR1 Isolated from North Han River in South Korea.</title>
        <authorList>
            <person name="Jeong J."/>
        </authorList>
    </citation>
    <scope>NUCLEOTIDE SEQUENCE [LARGE SCALE GENOMIC DNA]</scope>
    <source>
        <strain evidence="3 4">GIHE-NHR1</strain>
    </source>
</reference>
<protein>
    <submittedName>
        <fullName evidence="3">GTP-binding protein</fullName>
    </submittedName>
</protein>
<organism evidence="3 4">
    <name type="scientific">Pseudanabaena yagii GIHE-NHR1</name>
    <dbReference type="NCBI Taxonomy" id="2722753"/>
    <lineage>
        <taxon>Bacteria</taxon>
        <taxon>Bacillati</taxon>
        <taxon>Cyanobacteriota</taxon>
        <taxon>Cyanophyceae</taxon>
        <taxon>Pseudanabaenales</taxon>
        <taxon>Pseudanabaenaceae</taxon>
        <taxon>Pseudanabaena</taxon>
        <taxon>Pseudanabaena yagii</taxon>
    </lineage>
</organism>